<feature type="domain" description="Protein kinase" evidence="1">
    <location>
        <begin position="150"/>
        <end position="404"/>
    </location>
</feature>
<evidence type="ECO:0000259" key="1">
    <source>
        <dbReference type="PROSITE" id="PS50011"/>
    </source>
</evidence>
<evidence type="ECO:0000313" key="2">
    <source>
        <dbReference type="EMBL" id="ELA41804.1"/>
    </source>
</evidence>
<dbReference type="Pfam" id="PF00069">
    <property type="entry name" value="Pkinase"/>
    <property type="match status" value="1"/>
</dbReference>
<protein>
    <recommendedName>
        <fullName evidence="1">Protein kinase domain-containing protein</fullName>
    </recommendedName>
</protein>
<dbReference type="InterPro" id="IPR000719">
    <property type="entry name" value="Prot_kinase_dom"/>
</dbReference>
<dbReference type="InParanoid" id="L2GME0"/>
<dbReference type="HOGENOM" id="CLU_681868_0_0_1"/>
<organism evidence="2 3">
    <name type="scientific">Vittaforma corneae (strain ATCC 50505)</name>
    <name type="common">Microsporidian parasite</name>
    <name type="synonym">Nosema corneum</name>
    <dbReference type="NCBI Taxonomy" id="993615"/>
    <lineage>
        <taxon>Eukaryota</taxon>
        <taxon>Fungi</taxon>
        <taxon>Fungi incertae sedis</taxon>
        <taxon>Microsporidia</taxon>
        <taxon>Nosematidae</taxon>
        <taxon>Vittaforma</taxon>
    </lineage>
</organism>
<dbReference type="GO" id="GO:0005737">
    <property type="term" value="C:cytoplasm"/>
    <property type="evidence" value="ECO:0007669"/>
    <property type="project" value="TreeGrafter"/>
</dbReference>
<keyword evidence="3" id="KW-1185">Reference proteome</keyword>
<name>L2GME0_VITCO</name>
<evidence type="ECO:0000313" key="3">
    <source>
        <dbReference type="Proteomes" id="UP000011082"/>
    </source>
</evidence>
<dbReference type="SUPFAM" id="SSF56112">
    <property type="entry name" value="Protein kinase-like (PK-like)"/>
    <property type="match status" value="1"/>
</dbReference>
<dbReference type="AlphaFoldDB" id="L2GME0"/>
<proteinExistence type="predicted"/>
<dbReference type="PROSITE" id="PS50011">
    <property type="entry name" value="PROTEIN_KINASE_DOM"/>
    <property type="match status" value="1"/>
</dbReference>
<dbReference type="GeneID" id="19881867"/>
<accession>L2GME0</accession>
<dbReference type="GO" id="GO:0005524">
    <property type="term" value="F:ATP binding"/>
    <property type="evidence" value="ECO:0007669"/>
    <property type="project" value="InterPro"/>
</dbReference>
<dbReference type="PANTHER" id="PTHR44167:SF31">
    <property type="entry name" value="PROTEIN CBG02007"/>
    <property type="match status" value="1"/>
</dbReference>
<dbReference type="OrthoDB" id="68483at2759"/>
<dbReference type="EMBL" id="JH370138">
    <property type="protein sequence ID" value="ELA41804.1"/>
    <property type="molecule type" value="Genomic_DNA"/>
</dbReference>
<dbReference type="GO" id="GO:0044773">
    <property type="term" value="P:mitotic DNA damage checkpoint signaling"/>
    <property type="evidence" value="ECO:0007669"/>
    <property type="project" value="TreeGrafter"/>
</dbReference>
<dbReference type="STRING" id="993615.L2GME0"/>
<reference evidence="3" key="1">
    <citation type="submission" date="2011-05" db="EMBL/GenBank/DDBJ databases">
        <title>The genome sequence of Vittaforma corneae strain ATCC 50505.</title>
        <authorList>
            <consortium name="The Broad Institute Genome Sequencing Platform"/>
            <person name="Cuomo C."/>
            <person name="Didier E."/>
            <person name="Bowers L."/>
            <person name="Young S.K."/>
            <person name="Zeng Q."/>
            <person name="Gargeya S."/>
            <person name="Fitzgerald M."/>
            <person name="Haas B."/>
            <person name="Abouelleil A."/>
            <person name="Alvarado L."/>
            <person name="Arachchi H.M."/>
            <person name="Berlin A."/>
            <person name="Chapman S.B."/>
            <person name="Gearin G."/>
            <person name="Goldberg J."/>
            <person name="Griggs A."/>
            <person name="Gujja S."/>
            <person name="Hansen M."/>
            <person name="Heiman D."/>
            <person name="Howarth C."/>
            <person name="Larimer J."/>
            <person name="Lui A."/>
            <person name="MacDonald P.J.P."/>
            <person name="McCowen C."/>
            <person name="Montmayeur A."/>
            <person name="Murphy C."/>
            <person name="Neiman D."/>
            <person name="Pearson M."/>
            <person name="Priest M."/>
            <person name="Roberts A."/>
            <person name="Saif S."/>
            <person name="Shea T."/>
            <person name="Sisk P."/>
            <person name="Stolte C."/>
            <person name="Sykes S."/>
            <person name="Wortman J."/>
            <person name="Nusbaum C."/>
            <person name="Birren B."/>
        </authorList>
    </citation>
    <scope>NUCLEOTIDE SEQUENCE [LARGE SCALE GENOMIC DNA]</scope>
    <source>
        <strain evidence="3">ATCC 50505</strain>
    </source>
</reference>
<gene>
    <name evidence="2" type="ORF">VICG_01156</name>
</gene>
<dbReference type="InterPro" id="IPR011009">
    <property type="entry name" value="Kinase-like_dom_sf"/>
</dbReference>
<dbReference type="Proteomes" id="UP000011082">
    <property type="component" value="Unassembled WGS sequence"/>
</dbReference>
<dbReference type="RefSeq" id="XP_007604602.1">
    <property type="nucleotide sequence ID" value="XM_007604540.1"/>
</dbReference>
<dbReference type="VEuPathDB" id="MicrosporidiaDB:VICG_01156"/>
<dbReference type="GO" id="GO:0005634">
    <property type="term" value="C:nucleus"/>
    <property type="evidence" value="ECO:0007669"/>
    <property type="project" value="TreeGrafter"/>
</dbReference>
<dbReference type="SMART" id="SM00220">
    <property type="entry name" value="S_TKc"/>
    <property type="match status" value="1"/>
</dbReference>
<dbReference type="PANTHER" id="PTHR44167">
    <property type="entry name" value="OVARIAN-SPECIFIC SERINE/THREONINE-PROTEIN KINASE LOK-RELATED"/>
    <property type="match status" value="1"/>
</dbReference>
<sequence>MHKMMNKIYLSMAVLARTITGKSLQVTGAISNISRTIIFLAQYYTLTVEEPHIGNFVDIQTHVQNPSLVLNIFNTVKSDFDEHQYQNGANEVQAALSRKNRCEKYASEYGDSIKVLYLSDTNTLFDVYLRTLGITYIIDWTNLNKIPNKAQALEDINSHIVDGVRVENIRNYYVFKVNIGGMAYVLKRIDRYNRNSNGTNDLEATKFDSPHIVKIYFAFERTLEDLHPAKVMWYLSEYLEIDLEDENIRYDKNGLRRIIHDVLLGLDCLHRQGYCHRDIHIGNVRGTRGPTGKETFKLIDFGYCKRLEDSSESLIGIEIVTVGHLLGCLKTRLLTKSENGYSQQYAKTIGHDINCAVAGSEDLADFHFACLGLVENPPTSIEQLLGLPFIKGSPSVENDQLGKR</sequence>
<dbReference type="GO" id="GO:0004674">
    <property type="term" value="F:protein serine/threonine kinase activity"/>
    <property type="evidence" value="ECO:0007669"/>
    <property type="project" value="TreeGrafter"/>
</dbReference>
<dbReference type="Gene3D" id="1.10.510.10">
    <property type="entry name" value="Transferase(Phosphotransferase) domain 1"/>
    <property type="match status" value="1"/>
</dbReference>